<evidence type="ECO:0000256" key="1">
    <source>
        <dbReference type="SAM" id="Phobius"/>
    </source>
</evidence>
<proteinExistence type="predicted"/>
<keyword evidence="1" id="KW-0472">Membrane</keyword>
<dbReference type="RefSeq" id="WP_169677567.1">
    <property type="nucleotide sequence ID" value="NZ_JABBNU010000001.1"/>
</dbReference>
<reference evidence="2 3" key="1">
    <citation type="submission" date="2020-04" db="EMBL/GenBank/DDBJ databases">
        <title>Flammeovirgaceae bacterium KN852 isolated from deep sea.</title>
        <authorList>
            <person name="Zhang D.-C."/>
        </authorList>
    </citation>
    <scope>NUCLEOTIDE SEQUENCE [LARGE SCALE GENOMIC DNA]</scope>
    <source>
        <strain evidence="2 3">KN852</strain>
    </source>
</reference>
<keyword evidence="1" id="KW-0812">Transmembrane</keyword>
<evidence type="ECO:0008006" key="4">
    <source>
        <dbReference type="Google" id="ProtNLM"/>
    </source>
</evidence>
<dbReference type="InterPro" id="IPR023393">
    <property type="entry name" value="START-like_dom_sf"/>
</dbReference>
<dbReference type="Proteomes" id="UP000559010">
    <property type="component" value="Unassembled WGS sequence"/>
</dbReference>
<feature type="transmembrane region" description="Helical" evidence="1">
    <location>
        <begin position="116"/>
        <end position="133"/>
    </location>
</feature>
<dbReference type="EMBL" id="JABBNU010000001">
    <property type="protein sequence ID" value="NMM46946.1"/>
    <property type="molecule type" value="Genomic_DNA"/>
</dbReference>
<gene>
    <name evidence="2" type="ORF">HH304_00940</name>
</gene>
<comment type="caution">
    <text evidence="2">The sequence shown here is derived from an EMBL/GenBank/DDBJ whole genome shotgun (WGS) entry which is preliminary data.</text>
</comment>
<protein>
    <recommendedName>
        <fullName evidence="4">Ligand-binding SRPBCC domain-containing protein</fullName>
    </recommendedName>
</protein>
<sequence length="144" mass="16985">MKIVIKTKVESSLADVERKFDRNLFVKLSPLFPKLNLLRFDGIGKGGVTQLLLDFILFSQEWVSINTHSVSSSKGFYFIDVGKKLPFPLKNWRHHHIIYSEESTVIVDRISYSTRSLILDLLMYPAMWLMFYLRKLAYKKYFKE</sequence>
<keyword evidence="3" id="KW-1185">Reference proteome</keyword>
<dbReference type="Gene3D" id="3.30.530.20">
    <property type="match status" value="1"/>
</dbReference>
<organism evidence="2 3">
    <name type="scientific">Marinigracilibium pacificum</name>
    <dbReference type="NCBI Taxonomy" id="2729599"/>
    <lineage>
        <taxon>Bacteria</taxon>
        <taxon>Pseudomonadati</taxon>
        <taxon>Bacteroidota</taxon>
        <taxon>Cytophagia</taxon>
        <taxon>Cytophagales</taxon>
        <taxon>Flammeovirgaceae</taxon>
        <taxon>Marinigracilibium</taxon>
    </lineage>
</organism>
<evidence type="ECO:0000313" key="3">
    <source>
        <dbReference type="Proteomes" id="UP000559010"/>
    </source>
</evidence>
<accession>A0A848IT42</accession>
<dbReference type="AlphaFoldDB" id="A0A848IT42"/>
<evidence type="ECO:0000313" key="2">
    <source>
        <dbReference type="EMBL" id="NMM46946.1"/>
    </source>
</evidence>
<name>A0A848IT42_9BACT</name>
<keyword evidence="1" id="KW-1133">Transmembrane helix</keyword>